<name>A0A1H7LUN4_RUMAL</name>
<dbReference type="Proteomes" id="UP000186015">
    <property type="component" value="Unassembled WGS sequence"/>
</dbReference>
<proteinExistence type="predicted"/>
<dbReference type="EMBL" id="FOAT01000010">
    <property type="protein sequence ID" value="SEL02671.1"/>
    <property type="molecule type" value="Genomic_DNA"/>
</dbReference>
<evidence type="ECO:0000313" key="1">
    <source>
        <dbReference type="EMBL" id="SEL02671.1"/>
    </source>
</evidence>
<accession>A0A1H7LUN4</accession>
<evidence type="ECO:0000313" key="2">
    <source>
        <dbReference type="Proteomes" id="UP000186015"/>
    </source>
</evidence>
<protein>
    <submittedName>
        <fullName evidence="1">Uncharacterized protein</fullName>
    </submittedName>
</protein>
<sequence>MAEIKLDQATMLENISALQFSVGEITISNFLDSGVGEGSPAMERFVELYYAFSELLVQYRMKLNDDLRFVNESLNLMVEQESEFAQYFDDNPAGTSPLGEISGVSLDFGG</sequence>
<dbReference type="RefSeq" id="WP_074833877.1">
    <property type="nucleotide sequence ID" value="NZ_FOAT01000010.1"/>
</dbReference>
<gene>
    <name evidence="1" type="ORF">SAMN05216469_11014</name>
</gene>
<organism evidence="1 2">
    <name type="scientific">Ruminococcus albus</name>
    <dbReference type="NCBI Taxonomy" id="1264"/>
    <lineage>
        <taxon>Bacteria</taxon>
        <taxon>Bacillati</taxon>
        <taxon>Bacillota</taxon>
        <taxon>Clostridia</taxon>
        <taxon>Eubacteriales</taxon>
        <taxon>Oscillospiraceae</taxon>
        <taxon>Ruminococcus</taxon>
    </lineage>
</organism>
<dbReference type="AlphaFoldDB" id="A0A1H7LUN4"/>
<reference evidence="1 2" key="1">
    <citation type="submission" date="2016-10" db="EMBL/GenBank/DDBJ databases">
        <authorList>
            <person name="de Groot N.N."/>
        </authorList>
    </citation>
    <scope>NUCLEOTIDE SEQUENCE [LARGE SCALE GENOMIC DNA]</scope>
    <source>
        <strain evidence="1 2">KH2T6</strain>
    </source>
</reference>